<reference evidence="1 2" key="1">
    <citation type="submission" date="2015-03" db="EMBL/GenBank/DDBJ databases">
        <title>Draft genome sequence of Elstera litoralis.</title>
        <authorList>
            <person name="Rahalkar M.C."/>
            <person name="Dhakephalkar P.K."/>
            <person name="Pore S.D."/>
            <person name="Arora P."/>
            <person name="Kapse N.G."/>
            <person name="Pandit P.S."/>
        </authorList>
    </citation>
    <scope>NUCLEOTIDE SEQUENCE [LARGE SCALE GENOMIC DNA]</scope>
    <source>
        <strain evidence="1 2">Dia-1</strain>
    </source>
</reference>
<name>A0A0F3ITL4_9PROT</name>
<evidence type="ECO:0000313" key="2">
    <source>
        <dbReference type="Proteomes" id="UP000033774"/>
    </source>
</evidence>
<dbReference type="EMBL" id="LAJY01000405">
    <property type="protein sequence ID" value="KJV08949.1"/>
    <property type="molecule type" value="Genomic_DNA"/>
</dbReference>
<proteinExistence type="predicted"/>
<gene>
    <name evidence="1" type="ORF">VZ95_14510</name>
</gene>
<dbReference type="AlphaFoldDB" id="A0A0F3ITL4"/>
<sequence length="118" mass="13183">MMPQPSFWSAWRIAWNQFFQLAAAATAAPPCPEHIQVGAVLHCYTVGMVRVAEIDQKHGLCWVQQPRGQPWTVPYTALSLPNAAELFGYQAEIARRTRPPRPAIGGAIILQFPRGHHE</sequence>
<dbReference type="Proteomes" id="UP000033774">
    <property type="component" value="Unassembled WGS sequence"/>
</dbReference>
<protein>
    <submittedName>
        <fullName evidence="1">Uncharacterized protein</fullName>
    </submittedName>
</protein>
<dbReference type="RefSeq" id="WP_045776493.1">
    <property type="nucleotide sequence ID" value="NZ_LAJY01000405.1"/>
</dbReference>
<accession>A0A0F3ITL4</accession>
<evidence type="ECO:0000313" key="1">
    <source>
        <dbReference type="EMBL" id="KJV08949.1"/>
    </source>
</evidence>
<organism evidence="1 2">
    <name type="scientific">Elstera litoralis</name>
    <dbReference type="NCBI Taxonomy" id="552518"/>
    <lineage>
        <taxon>Bacteria</taxon>
        <taxon>Pseudomonadati</taxon>
        <taxon>Pseudomonadota</taxon>
        <taxon>Alphaproteobacteria</taxon>
        <taxon>Rhodospirillales</taxon>
        <taxon>Rhodospirillaceae</taxon>
        <taxon>Elstera</taxon>
    </lineage>
</organism>
<keyword evidence="2" id="KW-1185">Reference proteome</keyword>
<comment type="caution">
    <text evidence="1">The sequence shown here is derived from an EMBL/GenBank/DDBJ whole genome shotgun (WGS) entry which is preliminary data.</text>
</comment>